<feature type="transmembrane region" description="Helical" evidence="13">
    <location>
        <begin position="213"/>
        <end position="232"/>
    </location>
</feature>
<evidence type="ECO:0000256" key="1">
    <source>
        <dbReference type="ARBA" id="ARBA00004644"/>
    </source>
</evidence>
<keyword evidence="8" id="KW-0770">Synapse</keyword>
<gene>
    <name evidence="15" type="ORF">mMyoMyo1_018613</name>
</gene>
<dbReference type="GO" id="GO:0030672">
    <property type="term" value="C:synaptic vesicle membrane"/>
    <property type="evidence" value="ECO:0007669"/>
    <property type="project" value="UniProtKB-SubCell"/>
</dbReference>
<proteinExistence type="inferred from homology"/>
<dbReference type="AlphaFoldDB" id="A0A7J7SU70"/>
<keyword evidence="5 13" id="KW-0812">Transmembrane</keyword>
<keyword evidence="9 13" id="KW-0472">Membrane</keyword>
<evidence type="ECO:0000313" key="16">
    <source>
        <dbReference type="Proteomes" id="UP000527355"/>
    </source>
</evidence>
<dbReference type="VEuPathDB" id="HostDB:GeneID_118673255"/>
<accession>A0A7J7SU70</accession>
<feature type="transmembrane region" description="Helical" evidence="13">
    <location>
        <begin position="272"/>
        <end position="295"/>
    </location>
</feature>
<dbReference type="GO" id="GO:0006836">
    <property type="term" value="P:neurotransmitter transport"/>
    <property type="evidence" value="ECO:0007669"/>
    <property type="project" value="UniProtKB-KW"/>
</dbReference>
<dbReference type="EMBL" id="JABWUV010000018">
    <property type="protein sequence ID" value="KAF6291785.1"/>
    <property type="molecule type" value="Genomic_DNA"/>
</dbReference>
<evidence type="ECO:0000256" key="2">
    <source>
        <dbReference type="ARBA" id="ARBA00008335"/>
    </source>
</evidence>
<dbReference type="SUPFAM" id="SSF141571">
    <property type="entry name" value="Pentapeptide repeat-like"/>
    <property type="match status" value="1"/>
</dbReference>
<feature type="region of interest" description="Disordered" evidence="12">
    <location>
        <begin position="42"/>
        <end position="95"/>
    </location>
</feature>
<feature type="transmembrane region" description="Helical" evidence="13">
    <location>
        <begin position="238"/>
        <end position="260"/>
    </location>
</feature>
<comment type="subcellular location">
    <subcellularLocation>
        <location evidence="1">Cytoplasmic vesicle</location>
        <location evidence="1">Secretory vesicle</location>
        <location evidence="1">Synaptic vesicle membrane</location>
        <topology evidence="1">Multi-pass membrane protein</topology>
    </subcellularLocation>
</comment>
<evidence type="ECO:0000313" key="15">
    <source>
        <dbReference type="EMBL" id="KAF6291785.1"/>
    </source>
</evidence>
<dbReference type="Gene3D" id="1.20.1250.20">
    <property type="entry name" value="MFS general substrate transporter like domains"/>
    <property type="match status" value="1"/>
</dbReference>
<feature type="transmembrane region" description="Helical" evidence="13">
    <location>
        <begin position="301"/>
        <end position="319"/>
    </location>
</feature>
<evidence type="ECO:0000256" key="5">
    <source>
        <dbReference type="ARBA" id="ARBA00022692"/>
    </source>
</evidence>
<dbReference type="FunFam" id="1.20.1250.20:FF:000009">
    <property type="entry name" value="Synaptic vesicle glycoprotein 2A"/>
    <property type="match status" value="1"/>
</dbReference>
<evidence type="ECO:0000256" key="11">
    <source>
        <dbReference type="ARBA" id="ARBA00023329"/>
    </source>
</evidence>
<dbReference type="GO" id="GO:0043005">
    <property type="term" value="C:neuron projection"/>
    <property type="evidence" value="ECO:0007669"/>
    <property type="project" value="TreeGrafter"/>
</dbReference>
<keyword evidence="16" id="KW-1185">Reference proteome</keyword>
<evidence type="ECO:0000256" key="4">
    <source>
        <dbReference type="ARBA" id="ARBA00022553"/>
    </source>
</evidence>
<evidence type="ECO:0000256" key="10">
    <source>
        <dbReference type="ARBA" id="ARBA00023180"/>
    </source>
</evidence>
<dbReference type="SUPFAM" id="SSF103473">
    <property type="entry name" value="MFS general substrate transporter"/>
    <property type="match status" value="1"/>
</dbReference>
<dbReference type="InterPro" id="IPR055415">
    <property type="entry name" value="LD_SV2"/>
</dbReference>
<dbReference type="InterPro" id="IPR036259">
    <property type="entry name" value="MFS_trans_sf"/>
</dbReference>
<name>A0A7J7SU70_MYOMY</name>
<keyword evidence="7 13" id="KW-1133">Transmembrane helix</keyword>
<dbReference type="PANTHER" id="PTHR23511">
    <property type="entry name" value="SYNAPTIC VESICLE GLYCOPROTEIN 2"/>
    <property type="match status" value="1"/>
</dbReference>
<keyword evidence="4" id="KW-0597">Phosphoprotein</keyword>
<dbReference type="Gene3D" id="2.160.20.80">
    <property type="entry name" value="E3 ubiquitin-protein ligase SopA"/>
    <property type="match status" value="1"/>
</dbReference>
<dbReference type="Pfam" id="PF07690">
    <property type="entry name" value="MFS_1"/>
    <property type="match status" value="1"/>
</dbReference>
<comment type="caution">
    <text evidence="15">The sequence shown here is derived from an EMBL/GenBank/DDBJ whole genome shotgun (WGS) entry which is preliminary data.</text>
</comment>
<keyword evidence="3" id="KW-0813">Transport</keyword>
<feature type="compositionally biased region" description="Acidic residues" evidence="12">
    <location>
        <begin position="50"/>
        <end position="60"/>
    </location>
</feature>
<comment type="similarity">
    <text evidence="2">Belongs to the major facilitator superfamily.</text>
</comment>
<sequence length="330" mass="36344">MEEGFRDRAAFIRGAKDIAKEVKKHAAKKVGKGLDRVQDEYSRRSYSRFEEEDDDDDYPAPDDGYYRGEGAQEEEEGGVSSDATEGHDEDDEIHRGGQYFNDKFIGLRLKSVTFEDSLFEECYFEDVTSSNTFFRNCTFINTVFYNTDLFEYKFVNSHLVNSTFLHNKEGCPLDVTGTGEGAYMVYFVSFLGTLAVLPGNIVSALLMDKIGRLRMLAGSSVMSCISCFFLSFGNSESAMIALLCLFGGVSIASWNALDVLTVELYPSDKRTTAFGFLNALCKLAAVLGISIFTSFVGITKAAPILFASAALALGSSLALKLPETRGQVLQ</sequence>
<evidence type="ECO:0000256" key="8">
    <source>
        <dbReference type="ARBA" id="ARBA00023018"/>
    </source>
</evidence>
<feature type="domain" description="SV2A/B/C luminal" evidence="14">
    <location>
        <begin position="91"/>
        <end position="164"/>
    </location>
</feature>
<protein>
    <submittedName>
        <fullName evidence="15">Synaptic vesicle glycoprotein 2A</fullName>
    </submittedName>
</protein>
<evidence type="ECO:0000256" key="6">
    <source>
        <dbReference type="ARBA" id="ARBA00022775"/>
    </source>
</evidence>
<evidence type="ECO:0000259" key="14">
    <source>
        <dbReference type="Pfam" id="PF23894"/>
    </source>
</evidence>
<dbReference type="GO" id="GO:0022857">
    <property type="term" value="F:transmembrane transporter activity"/>
    <property type="evidence" value="ECO:0007669"/>
    <property type="project" value="InterPro"/>
</dbReference>
<organism evidence="15 16">
    <name type="scientific">Myotis myotis</name>
    <name type="common">Greater mouse-eared bat</name>
    <name type="synonym">Vespertilio myotis</name>
    <dbReference type="NCBI Taxonomy" id="51298"/>
    <lineage>
        <taxon>Eukaryota</taxon>
        <taxon>Metazoa</taxon>
        <taxon>Chordata</taxon>
        <taxon>Craniata</taxon>
        <taxon>Vertebrata</taxon>
        <taxon>Euteleostomi</taxon>
        <taxon>Mammalia</taxon>
        <taxon>Eutheria</taxon>
        <taxon>Laurasiatheria</taxon>
        <taxon>Chiroptera</taxon>
        <taxon>Yangochiroptera</taxon>
        <taxon>Vespertilionidae</taxon>
        <taxon>Myotis</taxon>
    </lineage>
</organism>
<evidence type="ECO:0000256" key="7">
    <source>
        <dbReference type="ARBA" id="ARBA00022989"/>
    </source>
</evidence>
<dbReference type="Proteomes" id="UP000527355">
    <property type="component" value="Unassembled WGS sequence"/>
</dbReference>
<dbReference type="PANTHER" id="PTHR23511:SF11">
    <property type="entry name" value="SYNAPTIC VESICLE GLYCOPROTEIN 2A"/>
    <property type="match status" value="1"/>
</dbReference>
<feature type="transmembrane region" description="Helical" evidence="13">
    <location>
        <begin position="183"/>
        <end position="206"/>
    </location>
</feature>
<reference evidence="15 16" key="1">
    <citation type="journal article" date="2020" name="Nature">
        <title>Six reference-quality genomes reveal evolution of bat adaptations.</title>
        <authorList>
            <person name="Jebb D."/>
            <person name="Huang Z."/>
            <person name="Pippel M."/>
            <person name="Hughes G.M."/>
            <person name="Lavrichenko K."/>
            <person name="Devanna P."/>
            <person name="Winkler S."/>
            <person name="Jermiin L.S."/>
            <person name="Skirmuntt E.C."/>
            <person name="Katzourakis A."/>
            <person name="Burkitt-Gray L."/>
            <person name="Ray D.A."/>
            <person name="Sullivan K.A.M."/>
            <person name="Roscito J.G."/>
            <person name="Kirilenko B.M."/>
            <person name="Davalos L.M."/>
            <person name="Corthals A.P."/>
            <person name="Power M.L."/>
            <person name="Jones G."/>
            <person name="Ransome R.D."/>
            <person name="Dechmann D.K.N."/>
            <person name="Locatelli A.G."/>
            <person name="Puechmaille S.J."/>
            <person name="Fedrigo O."/>
            <person name="Jarvis E.D."/>
            <person name="Hiller M."/>
            <person name="Vernes S.C."/>
            <person name="Myers E.W."/>
            <person name="Teeling E.C."/>
        </authorList>
    </citation>
    <scope>NUCLEOTIDE SEQUENCE [LARGE SCALE GENOMIC DNA]</scope>
    <source>
        <strain evidence="15">MMyoMyo1</strain>
        <tissue evidence="15">Flight muscle</tissue>
    </source>
</reference>
<evidence type="ECO:0000256" key="3">
    <source>
        <dbReference type="ARBA" id="ARBA00022448"/>
    </source>
</evidence>
<dbReference type="Pfam" id="PF23894">
    <property type="entry name" value="LD_SV2"/>
    <property type="match status" value="1"/>
</dbReference>
<evidence type="ECO:0000256" key="12">
    <source>
        <dbReference type="SAM" id="MobiDB-lite"/>
    </source>
</evidence>
<evidence type="ECO:0000256" key="9">
    <source>
        <dbReference type="ARBA" id="ARBA00023136"/>
    </source>
</evidence>
<keyword evidence="11" id="KW-0968">Cytoplasmic vesicle</keyword>
<dbReference type="FunFam" id="2.160.20.80:FF:000001">
    <property type="entry name" value="Synaptic vesicle glycoprotein 2A"/>
    <property type="match status" value="1"/>
</dbReference>
<keyword evidence="6" id="KW-0532">Neurotransmitter transport</keyword>
<keyword evidence="10" id="KW-0325">Glycoprotein</keyword>
<evidence type="ECO:0000256" key="13">
    <source>
        <dbReference type="SAM" id="Phobius"/>
    </source>
</evidence>
<dbReference type="InterPro" id="IPR011701">
    <property type="entry name" value="MFS"/>
</dbReference>